<sequence>MEGSSYVDEGLLRTNQDEKDGLYAELWHACAGPLVNLPRIGEKVFYFPQGHLEQVEAYTNQETNMQMPKYNLPSKILCRVVYVQLKAELETDEVFAQVTLLPETNQEEPSVENGTFRSAERMHVHSFCKILTASDTSTHGGFSVLKRHADECLPPLDMSQQPPSQELVARDLHGVEWRFRHIYRGRSQPNFFIPFGSSNPEGENGELRVGVRRAMELQKSASASVISCRSMQLGVLATATHAISTGTMFSIYYRPRMSPSEFIIPYDQYMNSVKNSYSIGLRFRMKFEGEECPEKRFAGTIIGTEDIDSVRWPSSKWRCLMVQWDESCATTSCPDRVSPWTIEPFAVTNMKHPSLLPRAKRGRTHHSSSESSVVVNDGLSQSSIEQPPPPPAKRHSGVLQGQESAICTNELGTVHQPPLAPSLPLPSCELGQRQMEMELENPVNFQMHDSFSLNPYSMVPIPGVTHDFGLRNYWIPPSSTYRDNGNFELRDNNWSISNVKSNAPESKELVGTLTKPNCSGKCMLFGVDLVNKIPAEPSVMESDQIPEPSKSTKPSNSSGSEKRPGNCSVTVRSCTKVHKYGIALGRSVDLMKLNGYDELISELDRMFDFKGGLIERRNGWNVIYIDDEGDTMLIGDYPWQEFRSMARKLFICPKEEIDKLNPCASNPIPIP</sequence>
<dbReference type="InterPro" id="IPR033389">
    <property type="entry name" value="AUX/IAA_dom"/>
</dbReference>
<feature type="compositionally biased region" description="Low complexity" evidence="9">
    <location>
        <begin position="546"/>
        <end position="559"/>
    </location>
</feature>
<dbReference type="Gene3D" id="2.30.30.1040">
    <property type="match status" value="1"/>
</dbReference>
<dbReference type="OrthoDB" id="1668982at2759"/>
<dbReference type="GO" id="GO:0003677">
    <property type="term" value="F:DNA binding"/>
    <property type="evidence" value="ECO:0007669"/>
    <property type="project" value="UniProtKB-KW"/>
</dbReference>
<keyword evidence="12" id="KW-1185">Reference proteome</keyword>
<dbReference type="Proteomes" id="UP000195402">
    <property type="component" value="Unassembled WGS sequence"/>
</dbReference>
<dbReference type="SUPFAM" id="SSF54277">
    <property type="entry name" value="CAD &amp; PB1 domains"/>
    <property type="match status" value="1"/>
</dbReference>
<comment type="similarity">
    <text evidence="2 8">Belongs to the ARF family.</text>
</comment>
<evidence type="ECO:0000256" key="8">
    <source>
        <dbReference type="RuleBase" id="RU004561"/>
    </source>
</evidence>
<dbReference type="Pfam" id="PF06507">
    <property type="entry name" value="ARF_AD"/>
    <property type="match status" value="1"/>
</dbReference>
<dbReference type="PROSITE" id="PS51745">
    <property type="entry name" value="PB1"/>
    <property type="match status" value="1"/>
</dbReference>
<dbReference type="SMART" id="SM01019">
    <property type="entry name" value="B3"/>
    <property type="match status" value="1"/>
</dbReference>
<evidence type="ECO:0000256" key="7">
    <source>
        <dbReference type="ARBA" id="ARBA00023294"/>
    </source>
</evidence>
<comment type="subcellular location">
    <subcellularLocation>
        <location evidence="1 8">Nucleus</location>
    </subcellularLocation>
</comment>
<dbReference type="PANTHER" id="PTHR31384:SF183">
    <property type="entry name" value="AUXIN RESPONSE FACTOR"/>
    <property type="match status" value="1"/>
</dbReference>
<dbReference type="EMBL" id="MVGT01000924">
    <property type="protein sequence ID" value="OVA15091.1"/>
    <property type="molecule type" value="Genomic_DNA"/>
</dbReference>
<evidence type="ECO:0000256" key="2">
    <source>
        <dbReference type="ARBA" id="ARBA00007853"/>
    </source>
</evidence>
<dbReference type="InterPro" id="IPR044835">
    <property type="entry name" value="ARF_plant"/>
</dbReference>
<comment type="caution">
    <text evidence="11">The sequence shown here is derived from an EMBL/GenBank/DDBJ whole genome shotgun (WGS) entry which is preliminary data.</text>
</comment>
<dbReference type="GO" id="GO:0009734">
    <property type="term" value="P:auxin-activated signaling pathway"/>
    <property type="evidence" value="ECO:0007669"/>
    <property type="project" value="UniProtKB-KW"/>
</dbReference>
<comment type="function">
    <text evidence="8">Auxin response factors (ARFs) are transcriptional factors that bind specifically to the DNA sequence 5'-TGTCTC-3' found in the auxin-responsive promoter elements (AuxREs).</text>
</comment>
<feature type="region of interest" description="Disordered" evidence="9">
    <location>
        <begin position="539"/>
        <end position="568"/>
    </location>
</feature>
<name>A0A200QXE2_MACCD</name>
<dbReference type="OMA" id="IASQWIC"/>
<gene>
    <name evidence="11" type="ORF">BVC80_949g108</name>
</gene>
<evidence type="ECO:0000256" key="1">
    <source>
        <dbReference type="ARBA" id="ARBA00004123"/>
    </source>
</evidence>
<dbReference type="Pfam" id="PF02309">
    <property type="entry name" value="AUX_IAA"/>
    <property type="match status" value="1"/>
</dbReference>
<comment type="subunit">
    <text evidence="8">Homodimers and heterodimers.</text>
</comment>
<dbReference type="AlphaFoldDB" id="A0A200QXE2"/>
<dbReference type="CDD" id="cd10017">
    <property type="entry name" value="B3_DNA"/>
    <property type="match status" value="1"/>
</dbReference>
<dbReference type="InParanoid" id="A0A200QXE2"/>
<dbReference type="InterPro" id="IPR053793">
    <property type="entry name" value="PB1-like"/>
</dbReference>
<protein>
    <recommendedName>
        <fullName evidence="8">Auxin response factor</fullName>
    </recommendedName>
</protein>
<evidence type="ECO:0000256" key="9">
    <source>
        <dbReference type="SAM" id="MobiDB-lite"/>
    </source>
</evidence>
<evidence type="ECO:0000256" key="3">
    <source>
        <dbReference type="ARBA" id="ARBA00023015"/>
    </source>
</evidence>
<evidence type="ECO:0000313" key="12">
    <source>
        <dbReference type="Proteomes" id="UP000195402"/>
    </source>
</evidence>
<feature type="domain" description="PB1" evidence="10">
    <location>
        <begin position="572"/>
        <end position="665"/>
    </location>
</feature>
<keyword evidence="7 8" id="KW-0927">Auxin signaling pathway</keyword>
<keyword evidence="6 8" id="KW-0539">Nucleus</keyword>
<reference evidence="11 12" key="1">
    <citation type="journal article" date="2017" name="Mol. Plant">
        <title>The Genome of Medicinal Plant Macleaya cordata Provides New Insights into Benzylisoquinoline Alkaloids Metabolism.</title>
        <authorList>
            <person name="Liu X."/>
            <person name="Liu Y."/>
            <person name="Huang P."/>
            <person name="Ma Y."/>
            <person name="Qing Z."/>
            <person name="Tang Q."/>
            <person name="Cao H."/>
            <person name="Cheng P."/>
            <person name="Zheng Y."/>
            <person name="Yuan Z."/>
            <person name="Zhou Y."/>
            <person name="Liu J."/>
            <person name="Tang Z."/>
            <person name="Zhuo Y."/>
            <person name="Zhang Y."/>
            <person name="Yu L."/>
            <person name="Huang J."/>
            <person name="Yang P."/>
            <person name="Peng Q."/>
            <person name="Zhang J."/>
            <person name="Jiang W."/>
            <person name="Zhang Z."/>
            <person name="Lin K."/>
            <person name="Ro D.K."/>
            <person name="Chen X."/>
            <person name="Xiong X."/>
            <person name="Shang Y."/>
            <person name="Huang S."/>
            <person name="Zeng J."/>
        </authorList>
    </citation>
    <scope>NUCLEOTIDE SEQUENCE [LARGE SCALE GENOMIC DNA]</scope>
    <source>
        <strain evidence="12">cv. BLH2017</strain>
        <tissue evidence="11">Root</tissue>
    </source>
</reference>
<dbReference type="Pfam" id="PF02362">
    <property type="entry name" value="B3"/>
    <property type="match status" value="1"/>
</dbReference>
<dbReference type="Gene3D" id="2.40.330.10">
    <property type="entry name" value="DNA-binding pseudobarrel domain"/>
    <property type="match status" value="1"/>
</dbReference>
<dbReference type="PANTHER" id="PTHR31384">
    <property type="entry name" value="AUXIN RESPONSE FACTOR 4-RELATED"/>
    <property type="match status" value="1"/>
</dbReference>
<evidence type="ECO:0000313" key="11">
    <source>
        <dbReference type="EMBL" id="OVA15091.1"/>
    </source>
</evidence>
<dbReference type="GO" id="GO:0006355">
    <property type="term" value="P:regulation of DNA-templated transcription"/>
    <property type="evidence" value="ECO:0007669"/>
    <property type="project" value="InterPro"/>
</dbReference>
<dbReference type="SUPFAM" id="SSF101936">
    <property type="entry name" value="DNA-binding pseudobarrel domain"/>
    <property type="match status" value="1"/>
</dbReference>
<dbReference type="GO" id="GO:0005634">
    <property type="term" value="C:nucleus"/>
    <property type="evidence" value="ECO:0007669"/>
    <property type="project" value="UniProtKB-SubCell"/>
</dbReference>
<dbReference type="FunFam" id="2.30.30.1040:FF:000001">
    <property type="entry name" value="Auxin response factor"/>
    <property type="match status" value="1"/>
</dbReference>
<evidence type="ECO:0000256" key="6">
    <source>
        <dbReference type="ARBA" id="ARBA00023242"/>
    </source>
</evidence>
<evidence type="ECO:0000259" key="10">
    <source>
        <dbReference type="PROSITE" id="PS51745"/>
    </source>
</evidence>
<proteinExistence type="inferred from homology"/>
<accession>A0A200QXE2</accession>
<evidence type="ECO:0000256" key="5">
    <source>
        <dbReference type="ARBA" id="ARBA00023163"/>
    </source>
</evidence>
<dbReference type="Gene3D" id="3.10.20.90">
    <property type="entry name" value="Phosphatidylinositol 3-kinase Catalytic Subunit, Chain A, domain 1"/>
    <property type="match status" value="1"/>
</dbReference>
<keyword evidence="4 8" id="KW-0238">DNA-binding</keyword>
<dbReference type="STRING" id="56857.A0A200QXE2"/>
<evidence type="ECO:0000256" key="4">
    <source>
        <dbReference type="ARBA" id="ARBA00023125"/>
    </source>
</evidence>
<keyword evidence="3 8" id="KW-0805">Transcription regulation</keyword>
<organism evidence="11 12">
    <name type="scientific">Macleaya cordata</name>
    <name type="common">Five-seeded plume-poppy</name>
    <name type="synonym">Bocconia cordata</name>
    <dbReference type="NCBI Taxonomy" id="56857"/>
    <lineage>
        <taxon>Eukaryota</taxon>
        <taxon>Viridiplantae</taxon>
        <taxon>Streptophyta</taxon>
        <taxon>Embryophyta</taxon>
        <taxon>Tracheophyta</taxon>
        <taxon>Spermatophyta</taxon>
        <taxon>Magnoliopsida</taxon>
        <taxon>Ranunculales</taxon>
        <taxon>Papaveraceae</taxon>
        <taxon>Papaveroideae</taxon>
        <taxon>Macleaya</taxon>
    </lineage>
</organism>
<feature type="region of interest" description="Disordered" evidence="9">
    <location>
        <begin position="353"/>
        <end position="400"/>
    </location>
</feature>
<dbReference type="InterPro" id="IPR015300">
    <property type="entry name" value="DNA-bd_pseudobarrel_sf"/>
</dbReference>
<dbReference type="InterPro" id="IPR003340">
    <property type="entry name" value="B3_DNA-bd"/>
</dbReference>
<keyword evidence="5 8" id="KW-0804">Transcription</keyword>
<dbReference type="InterPro" id="IPR010525">
    <property type="entry name" value="ARF_dom"/>
</dbReference>